<dbReference type="AlphaFoldDB" id="A0A0H5FUK6"/>
<evidence type="ECO:0000256" key="4">
    <source>
        <dbReference type="ARBA" id="ARBA00022692"/>
    </source>
</evidence>
<dbReference type="UniPathway" id="UPA00378"/>
<keyword evidence="8" id="KW-0732">Signal</keyword>
<comment type="subunit">
    <text evidence="8">Component of the oligosaccharyltransferase (OST) complex.</text>
</comment>
<evidence type="ECO:0000259" key="9">
    <source>
        <dbReference type="Pfam" id="PF03345"/>
    </source>
</evidence>
<evidence type="ECO:0000313" key="11">
    <source>
        <dbReference type="EMBL" id="CRX79163.1"/>
    </source>
</evidence>
<feature type="transmembrane region" description="Helical" evidence="8">
    <location>
        <begin position="425"/>
        <end position="447"/>
    </location>
</feature>
<dbReference type="EMBL" id="LN868509">
    <property type="protein sequence ID" value="CRX79163.1"/>
    <property type="molecule type" value="Genomic_DNA"/>
</dbReference>
<name>A0A0H5FUK6_9BASI</name>
<dbReference type="GO" id="GO:0008250">
    <property type="term" value="C:oligosaccharyltransferase complex"/>
    <property type="evidence" value="ECO:0007669"/>
    <property type="project" value="TreeGrafter"/>
</dbReference>
<feature type="chain" id="PRO_5005118955" description="Dolichyl-diphosphooligosaccharide--protein glycosyltransferase subunit WBP1" evidence="8">
    <location>
        <begin position="24"/>
        <end position="448"/>
    </location>
</feature>
<dbReference type="GO" id="GO:0018279">
    <property type="term" value="P:protein N-linked glycosylation via asparagine"/>
    <property type="evidence" value="ECO:0007669"/>
    <property type="project" value="UniProtKB-UniRule"/>
</dbReference>
<evidence type="ECO:0000256" key="7">
    <source>
        <dbReference type="ARBA" id="ARBA00023136"/>
    </source>
</evidence>
<protein>
    <recommendedName>
        <fullName evidence="8">Dolichyl-diphosphooligosaccharide--protein glycosyltransferase subunit WBP1</fullName>
        <shortName evidence="8">Oligosaccharyl transferase subunit WBP1</shortName>
    </recommendedName>
</protein>
<proteinExistence type="inferred from homology"/>
<keyword evidence="7 8" id="KW-0472">Membrane</keyword>
<evidence type="ECO:0000256" key="1">
    <source>
        <dbReference type="ARBA" id="ARBA00004479"/>
    </source>
</evidence>
<dbReference type="InterPro" id="IPR005013">
    <property type="entry name" value="DDOST_48_kDa_subunit"/>
</dbReference>
<comment type="function">
    <text evidence="8">Subunit of the oligosaccharyl transferase (OST) complex that catalyzes the initial transfer of a defined glycan (Glc(3)Man(9)GlcNAc(2) in eukaryotes) from the lipid carrier dolichol-pyrophosphate to an asparagine residue within an Asn-X-Ser/Thr consensus motif in nascent polypeptide chains, the first step in protein N-glycosylation. N-glycosylation occurs cotranslationally and the complex associates with the Sec61 complex at the channel-forming translocon complex that mediates protein translocation across the endoplasmic reticulum (ER).</text>
</comment>
<evidence type="ECO:0000256" key="3">
    <source>
        <dbReference type="ARBA" id="ARBA00008743"/>
    </source>
</evidence>
<reference evidence="11" key="1">
    <citation type="submission" date="2015-06" db="EMBL/GenBank/DDBJ databases">
        <title>Genetic Architecture Underlying Mating-Type Determination in the Yeast Leucosporidium scottii and the Evolution of Mating Systems in Basidiomycetes.</title>
        <authorList>
            <person name="Maia T.M."/>
            <person name="Lopes S."/>
            <person name="Almeida J.M.G.C.F."/>
            <person name="Rosa L.H."/>
            <person name="Sampaio J.P."/>
            <person name="Goncalves P."/>
            <person name="Coelho M.A."/>
        </authorList>
    </citation>
    <scope>NUCLEOTIDE SEQUENCE</scope>
</reference>
<evidence type="ECO:0000256" key="8">
    <source>
        <dbReference type="RuleBase" id="RU361142"/>
    </source>
</evidence>
<feature type="domain" description="OST48 middle" evidence="10">
    <location>
        <begin position="298"/>
        <end position="447"/>
    </location>
</feature>
<comment type="pathway">
    <text evidence="2 8">Protein modification; protein glycosylation.</text>
</comment>
<evidence type="ECO:0000256" key="5">
    <source>
        <dbReference type="ARBA" id="ARBA00022824"/>
    </source>
</evidence>
<dbReference type="PANTHER" id="PTHR10830:SF0">
    <property type="entry name" value="DOLICHYL-DIPHOSPHOOLIGOSACCHARIDE--PROTEIN GLYCOSYLTRANSFERASE 48 KDA SUBUNIT"/>
    <property type="match status" value="1"/>
</dbReference>
<evidence type="ECO:0000256" key="2">
    <source>
        <dbReference type="ARBA" id="ARBA00004922"/>
    </source>
</evidence>
<dbReference type="PANTHER" id="PTHR10830">
    <property type="entry name" value="DOLICHYL-DIPHOSPHOOLIGOSACCHARIDE--PROTEIN GLYCOSYLTRANSFERASE 48 KDA SUBUNIT"/>
    <property type="match status" value="1"/>
</dbReference>
<feature type="signal peptide" evidence="8">
    <location>
        <begin position="1"/>
        <end position="23"/>
    </location>
</feature>
<keyword evidence="5 8" id="KW-0256">Endoplasmic reticulum</keyword>
<feature type="domain" description="OST48 N-terminal" evidence="9">
    <location>
        <begin position="30"/>
        <end position="283"/>
    </location>
</feature>
<dbReference type="InterPro" id="IPR055459">
    <property type="entry name" value="OST48_MD"/>
</dbReference>
<comment type="subcellular location">
    <subcellularLocation>
        <location evidence="8">Endoplasmic reticulum membrane</location>
        <topology evidence="8">Single-pass type I membrane protein</topology>
    </subcellularLocation>
    <subcellularLocation>
        <location evidence="1">Membrane</location>
        <topology evidence="1">Single-pass type I membrane protein</topology>
    </subcellularLocation>
</comment>
<organism evidence="11">
    <name type="scientific">Leucosporidium scottii</name>
    <dbReference type="NCBI Taxonomy" id="5278"/>
    <lineage>
        <taxon>Eukaryota</taxon>
        <taxon>Fungi</taxon>
        <taxon>Dikarya</taxon>
        <taxon>Basidiomycota</taxon>
        <taxon>Pucciniomycotina</taxon>
        <taxon>Microbotryomycetes</taxon>
        <taxon>Leucosporidiales</taxon>
        <taxon>Leucosporidium</taxon>
    </lineage>
</organism>
<feature type="non-terminal residue" evidence="11">
    <location>
        <position position="1"/>
    </location>
</feature>
<keyword evidence="6 8" id="KW-1133">Transmembrane helix</keyword>
<accession>A0A0H5FUK6</accession>
<keyword evidence="4 8" id="KW-0812">Transmembrane</keyword>
<evidence type="ECO:0000256" key="6">
    <source>
        <dbReference type="ARBA" id="ARBA00022989"/>
    </source>
</evidence>
<sequence length="448" mass="49134">MRKAMLWGRFLCAAVLGATLAAADYLPSARILVVSDEGLELSRYDLFWGSLRDRGYELAFKTSKDAQPPLRDHDTLAFDHLLLFAPSSKSFPPDLSPQSLYSYVQQGANLLVVLSPELSEFWRDFAREFDVDFDDRGHLAIDHFSYASELDDGSHTTLLLSLADAPTPFISPATRAGPPLLYRGTTHAVGRLPLLTNILHAPSTGYSYDANGEDAPTDDLYLSGSTGGLVSALQAKNNARVSFVGSLDLFSDTFAEAQVSMSGDAASVRSGNTAFIADLTRWTFGESGLLKVDEVRHARVDDGASAELYRVGDELCPDRQQVYSIDVSAFQDGSWRPYLADDLQLEFTMLDPHLRLPLSASSAEPAVSTAASRFSARFQAPDRHGVFTFKVDYRRAGWSFIDEKTVVSVTPPRHDQYERFITGALPYYGGAASVSIATVGFVVLWLLQ</sequence>
<dbReference type="Pfam" id="PF03345">
    <property type="entry name" value="OST48_N"/>
    <property type="match status" value="1"/>
</dbReference>
<comment type="similarity">
    <text evidence="3 8">Belongs to the DDOST 48 kDa subunit family.</text>
</comment>
<gene>
    <name evidence="11" type="ORF">ls5930a1_00184</name>
</gene>
<dbReference type="InterPro" id="IPR055457">
    <property type="entry name" value="OST48_N"/>
</dbReference>
<dbReference type="Pfam" id="PF23358">
    <property type="entry name" value="OST48_MD"/>
    <property type="match status" value="1"/>
</dbReference>
<evidence type="ECO:0000259" key="10">
    <source>
        <dbReference type="Pfam" id="PF23358"/>
    </source>
</evidence>